<dbReference type="Proteomes" id="UP000593601">
    <property type="component" value="Chromosome"/>
</dbReference>
<gene>
    <name evidence="1" type="ORF">INP51_11590</name>
</gene>
<dbReference type="RefSeq" id="WP_193735005.1">
    <property type="nucleotide sequence ID" value="NZ_CP063304.1"/>
</dbReference>
<accession>A0A7M2RE87</accession>
<proteinExistence type="predicted"/>
<sequence length="692" mass="79068">MNQSIIYWKWDDHSMKSNLIEKLADLTDRFGADAISVADHWVRAPFDDEVLQGHFRECADYLHKKGKKLYAETCIRKEGAGFFKQYPKDRAWLAHMVEVQLDENGNASVELDIEPVYHFWRVSGENGPDVVLGAWAFQKHSDTEYVPESCQVIKDRVIINNSLQKTAEGRPKNTLSIQGGMESAGKTALAIVGTLQPIPDLASPHLMDYYRTMLKTAKAAHVDGVFSDEWGYDVILEVQEDRPNEHNNNLLIRHLSVSDAMAGHYRKIYGGRDMYQDMLCLYYAPAGQEEKSIAAINRYNENLRQIMADNDRKMLKAVKEILGPDAFYGVHPTWWGSVSALNFEVFKNGFYWWDAVRDIAQTDETVLMPIRTALAHKWGSSIWYNMWYSMGTLDIKTYYKETWNNVRFGGRTHYLGYECPNEPNVLQLYQPGLLEELEKMDSRVRLLDDHQTSQPDSRVLMLFGMEALTNWRLYDNPHPGWTSQNKNMEKVFRTAAKLYEKLLFDLVPTTEIANGSLKIENGKAVYGNQTYDMVVLMMPESMDPRCFVFLQQLSPDQLLVYGTGTRYNNGTLLSESDCQIIERATRDCRIPKPEVLAEEILAAEVRPNRWKNGCLFQDGSAIFTGSGELNSKNPLQVDCCLHGRHVKFTGEDFLFIRLEDGAVEVCTPKPGILKIDGKRTTFPVVCETGERS</sequence>
<dbReference type="KEGG" id="bliq:INP51_11590"/>
<name>A0A7M2RE87_9FIRM</name>
<evidence type="ECO:0000313" key="1">
    <source>
        <dbReference type="EMBL" id="QOV18643.1"/>
    </source>
</evidence>
<reference evidence="1 2" key="1">
    <citation type="submission" date="2020-10" db="EMBL/GenBank/DDBJ databases">
        <title>Blautia liquoris sp.nov., isolated from the mud in a fermentation cellar used for the production of Chinese strong-flavoured liquor.</title>
        <authorList>
            <person name="Lu L."/>
        </authorList>
    </citation>
    <scope>NUCLEOTIDE SEQUENCE [LARGE SCALE GENOMIC DNA]</scope>
    <source>
        <strain evidence="1 2">LZLJ-3</strain>
    </source>
</reference>
<protein>
    <submittedName>
        <fullName evidence="1">Uncharacterized protein</fullName>
    </submittedName>
</protein>
<evidence type="ECO:0000313" key="2">
    <source>
        <dbReference type="Proteomes" id="UP000593601"/>
    </source>
</evidence>
<organism evidence="1 2">
    <name type="scientific">Blautia liquoris</name>
    <dbReference type="NCBI Taxonomy" id="2779518"/>
    <lineage>
        <taxon>Bacteria</taxon>
        <taxon>Bacillati</taxon>
        <taxon>Bacillota</taxon>
        <taxon>Clostridia</taxon>
        <taxon>Lachnospirales</taxon>
        <taxon>Lachnospiraceae</taxon>
        <taxon>Blautia</taxon>
    </lineage>
</organism>
<keyword evidence="2" id="KW-1185">Reference proteome</keyword>
<dbReference type="EMBL" id="CP063304">
    <property type="protein sequence ID" value="QOV18643.1"/>
    <property type="molecule type" value="Genomic_DNA"/>
</dbReference>
<dbReference type="AlphaFoldDB" id="A0A7M2RE87"/>